<dbReference type="AlphaFoldDB" id="A0A269ZCE0"/>
<dbReference type="GO" id="GO:0005524">
    <property type="term" value="F:ATP binding"/>
    <property type="evidence" value="ECO:0007669"/>
    <property type="project" value="UniProtKB-KW"/>
</dbReference>
<dbReference type="Proteomes" id="UP000216867">
    <property type="component" value="Unassembled WGS sequence"/>
</dbReference>
<keyword evidence="12" id="KW-0067">ATP-binding</keyword>
<feature type="transmembrane region" description="Helical" evidence="7">
    <location>
        <begin position="271"/>
        <end position="295"/>
    </location>
</feature>
<evidence type="ECO:0000313" key="15">
    <source>
        <dbReference type="Proteomes" id="UP000594979"/>
    </source>
</evidence>
<evidence type="ECO:0000259" key="8">
    <source>
        <dbReference type="Pfam" id="PF02687"/>
    </source>
</evidence>
<accession>A0A269ZCE0</accession>
<dbReference type="Pfam" id="PF02687">
    <property type="entry name" value="FtsX"/>
    <property type="match status" value="1"/>
</dbReference>
<organism evidence="10 13">
    <name type="scientific">Brevibacterium casei</name>
    <dbReference type="NCBI Taxonomy" id="33889"/>
    <lineage>
        <taxon>Bacteria</taxon>
        <taxon>Bacillati</taxon>
        <taxon>Actinomycetota</taxon>
        <taxon>Actinomycetes</taxon>
        <taxon>Micrococcales</taxon>
        <taxon>Brevibacteriaceae</taxon>
        <taxon>Brevibacterium</taxon>
    </lineage>
</organism>
<feature type="domain" description="MacB-like periplasmic core" evidence="9">
    <location>
        <begin position="24"/>
        <end position="220"/>
    </location>
</feature>
<dbReference type="GeneID" id="99775231"/>
<feature type="transmembrane region" description="Helical" evidence="7">
    <location>
        <begin position="315"/>
        <end position="342"/>
    </location>
</feature>
<evidence type="ECO:0000313" key="10">
    <source>
        <dbReference type="EMBL" id="PAK95425.1"/>
    </source>
</evidence>
<reference evidence="11 15" key="3">
    <citation type="submission" date="2020-12" db="EMBL/GenBank/DDBJ databases">
        <title>FDA dAtabase for Regulatory Grade micrObial Sequences (FDA-ARGOS): Supporting development and validation of Infectious Disease Dx tests.</title>
        <authorList>
            <person name="Sproer C."/>
            <person name="Gronow S."/>
            <person name="Severitt S."/>
            <person name="Schroder I."/>
            <person name="Tallon L."/>
            <person name="Sadzewicz L."/>
            <person name="Zhao X."/>
            <person name="Boylan J."/>
            <person name="Ott S."/>
            <person name="Bowen H."/>
            <person name="Vavikolanu K."/>
            <person name="Mehta A."/>
            <person name="Aluvathingal J."/>
            <person name="Nadendla S."/>
            <person name="Lowell S."/>
            <person name="Myers T."/>
            <person name="Yan Y."/>
            <person name="Sichtig H."/>
        </authorList>
    </citation>
    <scope>NUCLEOTIDE SEQUENCE [LARGE SCALE GENOMIC DNA]</scope>
    <source>
        <strain evidence="11 15">FDAARGOS_902</strain>
    </source>
</reference>
<gene>
    <name evidence="12" type="primary">macB_6</name>
    <name evidence="10" type="ORF">B8X04_09090</name>
    <name evidence="11" type="ORF">I6G59_07495</name>
    <name evidence="12" type="ORF">NCTC12391_03407</name>
</gene>
<comment type="subcellular location">
    <subcellularLocation>
        <location evidence="1">Cell membrane</location>
        <topology evidence="1">Multi-pass membrane protein</topology>
    </subcellularLocation>
</comment>
<dbReference type="PANTHER" id="PTHR30572">
    <property type="entry name" value="MEMBRANE COMPONENT OF TRANSPORTER-RELATED"/>
    <property type="match status" value="1"/>
</dbReference>
<reference evidence="12 14" key="2">
    <citation type="submission" date="2019-02" db="EMBL/GenBank/DDBJ databases">
        <authorList>
            <consortium name="Pathogen Informatics"/>
        </authorList>
    </citation>
    <scope>NUCLEOTIDE SEQUENCE [LARGE SCALE GENOMIC DNA]</scope>
    <source>
        <strain evidence="12 14">3012STDY7078520</strain>
    </source>
</reference>
<feature type="domain" description="ABC3 transporter permease C-terminal" evidence="8">
    <location>
        <begin position="274"/>
        <end position="389"/>
    </location>
</feature>
<evidence type="ECO:0000313" key="13">
    <source>
        <dbReference type="Proteomes" id="UP000216867"/>
    </source>
</evidence>
<feature type="transmembrane region" description="Helical" evidence="7">
    <location>
        <begin position="21"/>
        <end position="43"/>
    </location>
</feature>
<dbReference type="GO" id="GO:0022857">
    <property type="term" value="F:transmembrane transporter activity"/>
    <property type="evidence" value="ECO:0007669"/>
    <property type="project" value="TreeGrafter"/>
</dbReference>
<keyword evidence="12" id="KW-0378">Hydrolase</keyword>
<evidence type="ECO:0000313" key="12">
    <source>
        <dbReference type="EMBL" id="VEW15247.1"/>
    </source>
</evidence>
<protein>
    <submittedName>
        <fullName evidence="11">ABC transporter permease</fullName>
    </submittedName>
    <submittedName>
        <fullName evidence="12">Macrolide export ATP-binding/permease protein MacB</fullName>
        <ecNumber evidence="12">3.6.3.-</ecNumber>
    </submittedName>
</protein>
<evidence type="ECO:0000259" key="9">
    <source>
        <dbReference type="Pfam" id="PF12704"/>
    </source>
</evidence>
<evidence type="ECO:0000256" key="6">
    <source>
        <dbReference type="ARBA" id="ARBA00038076"/>
    </source>
</evidence>
<dbReference type="InterPro" id="IPR025857">
    <property type="entry name" value="MacB_PCD"/>
</dbReference>
<proteinExistence type="inferred from homology"/>
<dbReference type="Proteomes" id="UP000594979">
    <property type="component" value="Chromosome"/>
</dbReference>
<evidence type="ECO:0000256" key="7">
    <source>
        <dbReference type="SAM" id="Phobius"/>
    </source>
</evidence>
<keyword evidence="5 7" id="KW-0472">Membrane</keyword>
<dbReference type="InterPro" id="IPR003838">
    <property type="entry name" value="ABC3_permease_C"/>
</dbReference>
<evidence type="ECO:0000256" key="5">
    <source>
        <dbReference type="ARBA" id="ARBA00023136"/>
    </source>
</evidence>
<feature type="transmembrane region" description="Helical" evidence="7">
    <location>
        <begin position="362"/>
        <end position="387"/>
    </location>
</feature>
<comment type="similarity">
    <text evidence="6">Belongs to the ABC-4 integral membrane protein family.</text>
</comment>
<reference evidence="10 13" key="1">
    <citation type="submission" date="2017-04" db="EMBL/GenBank/DDBJ databases">
        <title>Kefir bacterial isolates.</title>
        <authorList>
            <person name="Kim Y."/>
            <person name="Blasche S."/>
            <person name="Patil K.R."/>
        </authorList>
    </citation>
    <scope>NUCLEOTIDE SEQUENCE [LARGE SCALE GENOMIC DNA]</scope>
    <source>
        <strain evidence="10 13">OG2</strain>
    </source>
</reference>
<evidence type="ECO:0000256" key="3">
    <source>
        <dbReference type="ARBA" id="ARBA00022692"/>
    </source>
</evidence>
<evidence type="ECO:0000256" key="1">
    <source>
        <dbReference type="ARBA" id="ARBA00004651"/>
    </source>
</evidence>
<dbReference type="EMBL" id="CP065682">
    <property type="protein sequence ID" value="QPS35131.1"/>
    <property type="molecule type" value="Genomic_DNA"/>
</dbReference>
<evidence type="ECO:0000256" key="2">
    <source>
        <dbReference type="ARBA" id="ARBA00022475"/>
    </source>
</evidence>
<evidence type="ECO:0000313" key="14">
    <source>
        <dbReference type="Proteomes" id="UP000386281"/>
    </source>
</evidence>
<keyword evidence="3 7" id="KW-0812">Transmembrane</keyword>
<dbReference type="PANTHER" id="PTHR30572:SF4">
    <property type="entry name" value="ABC TRANSPORTER PERMEASE YTRF"/>
    <property type="match status" value="1"/>
</dbReference>
<dbReference type="EC" id="3.6.3.-" evidence="12"/>
<keyword evidence="12" id="KW-0547">Nucleotide-binding</keyword>
<keyword evidence="2" id="KW-1003">Cell membrane</keyword>
<sequence length="398" mass="42435">MISAFAASIVEAWQELRVHKVRVLMSLIGVGVAVCGLTLVVGFGDMMQKGLADDFEKQSGREATYTYTLTSSGQATPAETERIATVLAETQKRFGIDYVSARGYAETRVQSPSGAVTASANIVDPDFAVMHRVTVETGRWFIAGDAENLSPPIVADTTFLEQYGIDPEALPATVELPGHQTGTATVIGSVRGYPDAEAGEIYVLNGQEQKFGPDVTAPTDYEMWLPPDVAKQLSKQVETDLKRQLPGVGVETMRSDMASDIGDALGPVKNVLLFISVLILFMGMLGLVNISMVTIQQRIREIGIRRSFGATSRRIFFSVMMESVVATTLAGGIGVLIAVLVLKAPIVGETVFQGMTAPQVPFTAVIVGMIVSIGIGALAGLVPALVAMRVRIIDAIRA</sequence>
<evidence type="ECO:0000256" key="4">
    <source>
        <dbReference type="ARBA" id="ARBA00022989"/>
    </source>
</evidence>
<dbReference type="EMBL" id="CAACXN010000020">
    <property type="protein sequence ID" value="VEW15247.1"/>
    <property type="molecule type" value="Genomic_DNA"/>
</dbReference>
<dbReference type="GO" id="GO:0005886">
    <property type="term" value="C:plasma membrane"/>
    <property type="evidence" value="ECO:0007669"/>
    <property type="project" value="UniProtKB-SubCell"/>
</dbReference>
<dbReference type="RefSeq" id="WP_095376063.1">
    <property type="nucleotide sequence ID" value="NZ_CAACXN010000020.1"/>
</dbReference>
<dbReference type="Proteomes" id="UP000386281">
    <property type="component" value="Unassembled WGS sequence"/>
</dbReference>
<dbReference type="EMBL" id="NCWY01000007">
    <property type="protein sequence ID" value="PAK95425.1"/>
    <property type="molecule type" value="Genomic_DNA"/>
</dbReference>
<dbReference type="Pfam" id="PF12704">
    <property type="entry name" value="MacB_PCD"/>
    <property type="match status" value="1"/>
</dbReference>
<keyword evidence="4 7" id="KW-1133">Transmembrane helix</keyword>
<evidence type="ECO:0000313" key="11">
    <source>
        <dbReference type="EMBL" id="QPS35131.1"/>
    </source>
</evidence>
<dbReference type="InterPro" id="IPR050250">
    <property type="entry name" value="Macrolide_Exporter_MacB"/>
</dbReference>
<name>A0A269ZCE0_9MICO</name>
<dbReference type="GO" id="GO:0016787">
    <property type="term" value="F:hydrolase activity"/>
    <property type="evidence" value="ECO:0007669"/>
    <property type="project" value="UniProtKB-KW"/>
</dbReference>
<dbReference type="KEGG" id="bcau:I6G59_07495"/>